<dbReference type="Gene3D" id="3.40.1340.10">
    <property type="entry name" value="RNA polymerase, Rpb5, N-terminal domain"/>
    <property type="match status" value="1"/>
</dbReference>
<comment type="caution">
    <text evidence="2">The sequence shown here is derived from an EMBL/GenBank/DDBJ whole genome shotgun (WGS) entry which is preliminary data.</text>
</comment>
<dbReference type="GO" id="GO:0005665">
    <property type="term" value="C:RNA polymerase II, core complex"/>
    <property type="evidence" value="ECO:0007669"/>
    <property type="project" value="TreeGrafter"/>
</dbReference>
<dbReference type="InterPro" id="IPR005571">
    <property type="entry name" value="RNA_pol_Rpb5_N"/>
</dbReference>
<evidence type="ECO:0000259" key="1">
    <source>
        <dbReference type="Pfam" id="PF03871"/>
    </source>
</evidence>
<dbReference type="GO" id="GO:0005736">
    <property type="term" value="C:RNA polymerase I complex"/>
    <property type="evidence" value="ECO:0007669"/>
    <property type="project" value="TreeGrafter"/>
</dbReference>
<feature type="domain" description="RNA polymerase Rpb5 N-terminal" evidence="1">
    <location>
        <begin position="9"/>
        <end position="71"/>
    </location>
</feature>
<dbReference type="Pfam" id="PF03871">
    <property type="entry name" value="RNA_pol_Rpb5_N"/>
    <property type="match status" value="1"/>
</dbReference>
<dbReference type="Proteomes" id="UP000631114">
    <property type="component" value="Unassembled WGS sequence"/>
</dbReference>
<organism evidence="2 3">
    <name type="scientific">Coptis chinensis</name>
    <dbReference type="NCBI Taxonomy" id="261450"/>
    <lineage>
        <taxon>Eukaryota</taxon>
        <taxon>Viridiplantae</taxon>
        <taxon>Streptophyta</taxon>
        <taxon>Embryophyta</taxon>
        <taxon>Tracheophyta</taxon>
        <taxon>Spermatophyta</taxon>
        <taxon>Magnoliopsida</taxon>
        <taxon>Ranunculales</taxon>
        <taxon>Ranunculaceae</taxon>
        <taxon>Coptidoideae</taxon>
        <taxon>Coptis</taxon>
    </lineage>
</organism>
<dbReference type="EMBL" id="JADFTS010000006">
    <property type="protein sequence ID" value="KAF9603766.1"/>
    <property type="molecule type" value="Genomic_DNA"/>
</dbReference>
<evidence type="ECO:0000313" key="3">
    <source>
        <dbReference type="Proteomes" id="UP000631114"/>
    </source>
</evidence>
<sequence>MSCFSGEQDEVSRLFKIRRTVMQMLRDRGYEVDEETDINMSRTQFLEQFQFHGGKREELFIHKAKAPPDPANEDYEDRLRDPSSDQACLYFFFFSFL</sequence>
<dbReference type="AlphaFoldDB" id="A0A835HQ71"/>
<keyword evidence="3" id="KW-1185">Reference proteome</keyword>
<dbReference type="OrthoDB" id="248779at2759"/>
<dbReference type="GO" id="GO:0003677">
    <property type="term" value="F:DNA binding"/>
    <property type="evidence" value="ECO:0007669"/>
    <property type="project" value="InterPro"/>
</dbReference>
<dbReference type="GO" id="GO:0006362">
    <property type="term" value="P:transcription elongation by RNA polymerase I"/>
    <property type="evidence" value="ECO:0007669"/>
    <property type="project" value="TreeGrafter"/>
</dbReference>
<dbReference type="InterPro" id="IPR036710">
    <property type="entry name" value="RNA_pol_Rpb5_N_sf"/>
</dbReference>
<dbReference type="GO" id="GO:0042797">
    <property type="term" value="P:tRNA transcription by RNA polymerase III"/>
    <property type="evidence" value="ECO:0007669"/>
    <property type="project" value="TreeGrafter"/>
</dbReference>
<dbReference type="SUPFAM" id="SSF53036">
    <property type="entry name" value="Eukaryotic RPB5 N-terminal domain"/>
    <property type="match status" value="1"/>
</dbReference>
<dbReference type="GO" id="GO:0005666">
    <property type="term" value="C:RNA polymerase III complex"/>
    <property type="evidence" value="ECO:0007669"/>
    <property type="project" value="TreeGrafter"/>
</dbReference>
<dbReference type="InterPro" id="IPR014381">
    <property type="entry name" value="Arch_Rpo5/euc_Rpb5"/>
</dbReference>
<reference evidence="2 3" key="1">
    <citation type="submission" date="2020-10" db="EMBL/GenBank/DDBJ databases">
        <title>The Coptis chinensis genome and diversification of protoberbering-type alkaloids.</title>
        <authorList>
            <person name="Wang B."/>
            <person name="Shu S."/>
            <person name="Song C."/>
            <person name="Liu Y."/>
        </authorList>
    </citation>
    <scope>NUCLEOTIDE SEQUENCE [LARGE SCALE GENOMIC DNA]</scope>
    <source>
        <strain evidence="2">HL-2020</strain>
        <tissue evidence="2">Leaf</tissue>
    </source>
</reference>
<name>A0A835HQ71_9MAGN</name>
<dbReference type="GO" id="GO:0006366">
    <property type="term" value="P:transcription by RNA polymerase II"/>
    <property type="evidence" value="ECO:0007669"/>
    <property type="project" value="TreeGrafter"/>
</dbReference>
<dbReference type="GO" id="GO:0003899">
    <property type="term" value="F:DNA-directed RNA polymerase activity"/>
    <property type="evidence" value="ECO:0007669"/>
    <property type="project" value="InterPro"/>
</dbReference>
<dbReference type="PANTHER" id="PTHR10535:SF0">
    <property type="entry name" value="DNA-DIRECTED RNA POLYMERASES I, II, AND III SUBUNIT RPABC1"/>
    <property type="match status" value="1"/>
</dbReference>
<protein>
    <recommendedName>
        <fullName evidence="1">RNA polymerase Rpb5 N-terminal domain-containing protein</fullName>
    </recommendedName>
</protein>
<evidence type="ECO:0000313" key="2">
    <source>
        <dbReference type="EMBL" id="KAF9603766.1"/>
    </source>
</evidence>
<proteinExistence type="predicted"/>
<dbReference type="PANTHER" id="PTHR10535">
    <property type="entry name" value="DNA-DIRECTED RNA POLYMERASES I, II, AND III SUBUNIT RPABC1"/>
    <property type="match status" value="1"/>
</dbReference>
<accession>A0A835HQ71</accession>
<gene>
    <name evidence="2" type="ORF">IFM89_037852</name>
</gene>